<name>A0A3S2PLZ9_ORYJA</name>
<dbReference type="AlphaFoldDB" id="A0A3S2PLZ9"/>
<dbReference type="Proteomes" id="UP000283210">
    <property type="component" value="Chromosome 7"/>
</dbReference>
<evidence type="ECO:0000313" key="2">
    <source>
        <dbReference type="Proteomes" id="UP000283210"/>
    </source>
</evidence>
<organism evidence="1 2">
    <name type="scientific">Oryzias javanicus</name>
    <name type="common">Javanese ricefish</name>
    <name type="synonym">Aplocheilus javanicus</name>
    <dbReference type="NCBI Taxonomy" id="123683"/>
    <lineage>
        <taxon>Eukaryota</taxon>
        <taxon>Metazoa</taxon>
        <taxon>Chordata</taxon>
        <taxon>Craniata</taxon>
        <taxon>Vertebrata</taxon>
        <taxon>Euteleostomi</taxon>
        <taxon>Actinopterygii</taxon>
        <taxon>Neopterygii</taxon>
        <taxon>Teleostei</taxon>
        <taxon>Neoteleostei</taxon>
        <taxon>Acanthomorphata</taxon>
        <taxon>Ovalentaria</taxon>
        <taxon>Atherinomorphae</taxon>
        <taxon>Beloniformes</taxon>
        <taxon>Adrianichthyidae</taxon>
        <taxon>Oryziinae</taxon>
        <taxon>Oryzias</taxon>
    </lineage>
</organism>
<gene>
    <name evidence="1" type="ORF">OJAV_G00062380</name>
</gene>
<keyword evidence="2" id="KW-1185">Reference proteome</keyword>
<protein>
    <submittedName>
        <fullName evidence="1">Uncharacterized protein</fullName>
    </submittedName>
</protein>
<sequence>MPACGQEPCLSGVLHKVCGACKHSTQNFLLGHGCSTMRDERLSEHLYLPGSMWILLMEGEEAGQAAANLAWYFCKGSIGIKWYM</sequence>
<accession>A0A3S2PLZ9</accession>
<evidence type="ECO:0000313" key="1">
    <source>
        <dbReference type="EMBL" id="RVE70266.1"/>
    </source>
</evidence>
<reference evidence="1 2" key="1">
    <citation type="submission" date="2018-11" db="EMBL/GenBank/DDBJ databases">
        <authorList>
            <person name="Lopez-Roques C."/>
            <person name="Donnadieu C."/>
            <person name="Bouchez O."/>
            <person name="Klopp C."/>
            <person name="Cabau C."/>
            <person name="Zahm M."/>
        </authorList>
    </citation>
    <scope>NUCLEOTIDE SEQUENCE [LARGE SCALE GENOMIC DNA]</scope>
    <source>
        <strain evidence="1">RS831</strain>
        <tissue evidence="1">Whole body</tissue>
    </source>
</reference>
<reference evidence="1 2" key="2">
    <citation type="submission" date="2019-01" db="EMBL/GenBank/DDBJ databases">
        <title>A chromosome length genome reference of the Java medaka (oryzias javanicus).</title>
        <authorList>
            <person name="Herpin A."/>
            <person name="Takehana Y."/>
            <person name="Naruse K."/>
            <person name="Ansai S."/>
            <person name="Kawaguchi M."/>
        </authorList>
    </citation>
    <scope>NUCLEOTIDE SEQUENCE [LARGE SCALE GENOMIC DNA]</scope>
    <source>
        <strain evidence="1">RS831</strain>
        <tissue evidence="1">Whole body</tissue>
    </source>
</reference>
<proteinExistence type="predicted"/>
<dbReference type="EMBL" id="CM012443">
    <property type="protein sequence ID" value="RVE70266.1"/>
    <property type="molecule type" value="Genomic_DNA"/>
</dbReference>